<feature type="region of interest" description="Disordered" evidence="13">
    <location>
        <begin position="283"/>
        <end position="309"/>
    </location>
</feature>
<dbReference type="Pfam" id="PF01231">
    <property type="entry name" value="IDO"/>
    <property type="match status" value="1"/>
</dbReference>
<dbReference type="GO" id="GO:0020037">
    <property type="term" value="F:heme binding"/>
    <property type="evidence" value="ECO:0007669"/>
    <property type="project" value="UniProtKB-UniRule"/>
</dbReference>
<dbReference type="Gene3D" id="6.10.140.820">
    <property type="match status" value="1"/>
</dbReference>
<comment type="similarity">
    <text evidence="3">Belongs to the ubiquitin-conjugating enzyme family. UEV subfamily.</text>
</comment>
<evidence type="ECO:0000256" key="2">
    <source>
        <dbReference type="ARBA" id="ARBA00007119"/>
    </source>
</evidence>
<gene>
    <name evidence="16" type="ORF">HO133_002138</name>
</gene>
<keyword evidence="10 12" id="KW-0349">Heme</keyword>
<dbReference type="GO" id="GO:0033754">
    <property type="term" value="F:indoleamine 2,3-dioxygenase activity"/>
    <property type="evidence" value="ECO:0007669"/>
    <property type="project" value="UniProtKB-EC"/>
</dbReference>
<dbReference type="EMBL" id="JACCJB010000014">
    <property type="protein sequence ID" value="KAF6221283.1"/>
    <property type="molecule type" value="Genomic_DNA"/>
</dbReference>
<dbReference type="PANTHER" id="PTHR28657:SF5">
    <property type="entry name" value="INDOLEAMINE 2,3-DIOXYGENASE"/>
    <property type="match status" value="1"/>
</dbReference>
<dbReference type="SUPFAM" id="SSF54495">
    <property type="entry name" value="UBC-like"/>
    <property type="match status" value="1"/>
</dbReference>
<evidence type="ECO:0000256" key="1">
    <source>
        <dbReference type="ARBA" id="ARBA00004177"/>
    </source>
</evidence>
<dbReference type="InterPro" id="IPR037202">
    <property type="entry name" value="ESCRT_assembly_dom"/>
</dbReference>
<feature type="domain" description="SB" evidence="14">
    <location>
        <begin position="931"/>
        <end position="999"/>
    </location>
</feature>
<feature type="compositionally biased region" description="Polar residues" evidence="13">
    <location>
        <begin position="593"/>
        <end position="602"/>
    </location>
</feature>
<dbReference type="InterPro" id="IPR016135">
    <property type="entry name" value="UBQ-conjugating_enzyme/RWD"/>
</dbReference>
<dbReference type="PROSITE" id="PS00876">
    <property type="entry name" value="IDO_1"/>
    <property type="match status" value="1"/>
</dbReference>
<reference evidence="16 17" key="1">
    <citation type="journal article" date="2020" name="Genomics">
        <title>Complete, high-quality genomes from long-read metagenomic sequencing of two wolf lichen thalli reveals enigmatic genome architecture.</title>
        <authorList>
            <person name="McKenzie S.K."/>
            <person name="Walston R.F."/>
            <person name="Allen J.L."/>
        </authorList>
    </citation>
    <scope>NUCLEOTIDE SEQUENCE [LARGE SCALE GENOMIC DNA]</scope>
    <source>
        <strain evidence="16">WasteWater1</strain>
    </source>
</reference>
<dbReference type="SUPFAM" id="SSF140959">
    <property type="entry name" value="Indolic compounds 2,3-dioxygenase-like"/>
    <property type="match status" value="1"/>
</dbReference>
<comment type="caution">
    <text evidence="16">The sequence shown here is derived from an EMBL/GenBank/DDBJ whole genome shotgun (WGS) entry which is preliminary data.</text>
</comment>
<dbReference type="GeneID" id="59330552"/>
<dbReference type="PROSITE" id="PS51312">
    <property type="entry name" value="SB"/>
    <property type="match status" value="1"/>
</dbReference>
<protein>
    <recommendedName>
        <fullName evidence="12">Indoleamine 2,3-dioxygenase</fullName>
        <ecNumber evidence="12">1.13.11.52</ecNumber>
    </recommendedName>
</protein>
<feature type="compositionally biased region" description="Polar residues" evidence="13">
    <location>
        <begin position="729"/>
        <end position="759"/>
    </location>
</feature>
<feature type="compositionally biased region" description="Basic and acidic residues" evidence="13">
    <location>
        <begin position="698"/>
        <end position="708"/>
    </location>
</feature>
<dbReference type="Pfam" id="PF09454">
    <property type="entry name" value="Vps23_core"/>
    <property type="match status" value="1"/>
</dbReference>
<keyword evidence="4 11" id="KW-0813">Transport</keyword>
<comment type="function">
    <text evidence="12">Produces N-formyl-kynurenine through the oxidation of tryptophan.</text>
</comment>
<dbReference type="Gene3D" id="3.10.110.10">
    <property type="entry name" value="Ubiquitin Conjugating Enzyme"/>
    <property type="match status" value="1"/>
</dbReference>
<dbReference type="GO" id="GO:0043162">
    <property type="term" value="P:ubiquitin-dependent protein catabolic process via the multivesicular body sorting pathway"/>
    <property type="evidence" value="ECO:0007669"/>
    <property type="project" value="UniProtKB-ARBA"/>
</dbReference>
<keyword evidence="5 10" id="KW-0479">Metal-binding</keyword>
<proteinExistence type="inferred from homology"/>
<feature type="compositionally biased region" description="Pro residues" evidence="13">
    <location>
        <begin position="775"/>
        <end position="786"/>
    </location>
</feature>
<dbReference type="GO" id="GO:0005768">
    <property type="term" value="C:endosome"/>
    <property type="evidence" value="ECO:0007669"/>
    <property type="project" value="UniProtKB-SubCell"/>
</dbReference>
<dbReference type="GO" id="GO:0034354">
    <property type="term" value="P:'de novo' NAD+ biosynthetic process from L-tryptophan"/>
    <property type="evidence" value="ECO:0007669"/>
    <property type="project" value="TreeGrafter"/>
</dbReference>
<feature type="region of interest" description="Disordered" evidence="13">
    <location>
        <begin position="593"/>
        <end position="808"/>
    </location>
</feature>
<keyword evidence="12" id="KW-0560">Oxidoreductase</keyword>
<comment type="subcellular location">
    <subcellularLocation>
        <location evidence="1">Endosome</location>
    </subcellularLocation>
</comment>
<comment type="catalytic activity">
    <reaction evidence="12">
        <text>L-tryptophan + O2 = N-formyl-L-kynurenine</text>
        <dbReference type="Rhea" id="RHEA:24536"/>
        <dbReference type="ChEBI" id="CHEBI:15379"/>
        <dbReference type="ChEBI" id="CHEBI:57912"/>
        <dbReference type="ChEBI" id="CHEBI:58629"/>
    </reaction>
</comment>
<keyword evidence="8 10" id="KW-0408">Iron</keyword>
<dbReference type="GO" id="GO:0019441">
    <property type="term" value="P:L-tryptophan catabolic process to kynurenine"/>
    <property type="evidence" value="ECO:0007669"/>
    <property type="project" value="UniProtKB-UniRule"/>
</dbReference>
<dbReference type="GO" id="GO:0046872">
    <property type="term" value="F:metal ion binding"/>
    <property type="evidence" value="ECO:0007669"/>
    <property type="project" value="UniProtKB-UniRule"/>
</dbReference>
<evidence type="ECO:0000256" key="5">
    <source>
        <dbReference type="ARBA" id="ARBA00022723"/>
    </source>
</evidence>
<dbReference type="Proteomes" id="UP000593566">
    <property type="component" value="Unassembled WGS sequence"/>
</dbReference>
<feature type="region of interest" description="Disordered" evidence="13">
    <location>
        <begin position="379"/>
        <end position="431"/>
    </location>
</feature>
<keyword evidence="9" id="KW-0175">Coiled coil</keyword>
<feature type="compositionally biased region" description="Polar residues" evidence="13">
    <location>
        <begin position="617"/>
        <end position="626"/>
    </location>
</feature>
<evidence type="ECO:0000259" key="15">
    <source>
        <dbReference type="PROSITE" id="PS51322"/>
    </source>
</evidence>
<dbReference type="GO" id="GO:0072666">
    <property type="term" value="P:establishment of protein localization to vacuole"/>
    <property type="evidence" value="ECO:0007669"/>
    <property type="project" value="UniProtKB-ARBA"/>
</dbReference>
<dbReference type="EC" id="1.13.11.52" evidence="12"/>
<evidence type="ECO:0000256" key="7">
    <source>
        <dbReference type="ARBA" id="ARBA00022927"/>
    </source>
</evidence>
<feature type="binding site" description="proximal binding residue" evidence="10">
    <location>
        <position position="366"/>
    </location>
    <ligand>
        <name>heme b</name>
        <dbReference type="ChEBI" id="CHEBI:60344"/>
    </ligand>
    <ligandPart>
        <name>Fe</name>
        <dbReference type="ChEBI" id="CHEBI:18248"/>
    </ligandPart>
</feature>
<dbReference type="CDD" id="cd11685">
    <property type="entry name" value="UEV_TSG101-like"/>
    <property type="match status" value="1"/>
</dbReference>
<dbReference type="InterPro" id="IPR037217">
    <property type="entry name" value="Trp/Indoleamine_2_3_dOase-like"/>
</dbReference>
<evidence type="ECO:0000256" key="3">
    <source>
        <dbReference type="ARBA" id="ARBA00009594"/>
    </source>
</evidence>
<dbReference type="InterPro" id="IPR017916">
    <property type="entry name" value="SB_dom"/>
</dbReference>
<keyword evidence="6" id="KW-0967">Endosome</keyword>
<dbReference type="AlphaFoldDB" id="A0A8H6FB11"/>
<accession>A0A8H6FB11</accession>
<keyword evidence="12" id="KW-0223">Dioxygenase</keyword>
<evidence type="ECO:0000313" key="17">
    <source>
        <dbReference type="Proteomes" id="UP000593566"/>
    </source>
</evidence>
<organism evidence="16 17">
    <name type="scientific">Letharia lupina</name>
    <dbReference type="NCBI Taxonomy" id="560253"/>
    <lineage>
        <taxon>Eukaryota</taxon>
        <taxon>Fungi</taxon>
        <taxon>Dikarya</taxon>
        <taxon>Ascomycota</taxon>
        <taxon>Pezizomycotina</taxon>
        <taxon>Lecanoromycetes</taxon>
        <taxon>OSLEUM clade</taxon>
        <taxon>Lecanoromycetidae</taxon>
        <taxon>Lecanorales</taxon>
        <taxon>Lecanorineae</taxon>
        <taxon>Parmeliaceae</taxon>
        <taxon>Letharia</taxon>
    </lineage>
</organism>
<evidence type="ECO:0000256" key="6">
    <source>
        <dbReference type="ARBA" id="ARBA00022753"/>
    </source>
</evidence>
<evidence type="ECO:0000256" key="4">
    <source>
        <dbReference type="ARBA" id="ARBA00022448"/>
    </source>
</evidence>
<dbReference type="Gene3D" id="1.20.58.480">
    <property type="match status" value="1"/>
</dbReference>
<feature type="compositionally biased region" description="Low complexity" evidence="13">
    <location>
        <begin position="787"/>
        <end position="804"/>
    </location>
</feature>
<dbReference type="FunFam" id="1.20.58.480:FF:000004">
    <property type="entry name" value="Indoleamine 2,3-dioxygenase subfamily"/>
    <property type="match status" value="1"/>
</dbReference>
<evidence type="ECO:0000256" key="12">
    <source>
        <dbReference type="RuleBase" id="RU369119"/>
    </source>
</evidence>
<feature type="compositionally biased region" description="Polar residues" evidence="13">
    <location>
        <begin position="392"/>
        <end position="406"/>
    </location>
</feature>
<evidence type="ECO:0000256" key="13">
    <source>
        <dbReference type="SAM" id="MobiDB-lite"/>
    </source>
</evidence>
<evidence type="ECO:0000256" key="10">
    <source>
        <dbReference type="PIRSR" id="PIRSR600898-1"/>
    </source>
</evidence>
<keyword evidence="17" id="KW-1185">Reference proteome</keyword>
<keyword evidence="7 11" id="KW-0653">Protein transport</keyword>
<dbReference type="GO" id="GO:0006886">
    <property type="term" value="P:intracellular protein transport"/>
    <property type="evidence" value="ECO:0007669"/>
    <property type="project" value="UniProtKB-ARBA"/>
</dbReference>
<dbReference type="PROSITE" id="PS51322">
    <property type="entry name" value="UEV"/>
    <property type="match status" value="1"/>
</dbReference>
<dbReference type="InterPro" id="IPR008883">
    <property type="entry name" value="UEV_N"/>
</dbReference>
<dbReference type="SUPFAM" id="SSF140111">
    <property type="entry name" value="Endosomal sorting complex assembly domain"/>
    <property type="match status" value="1"/>
</dbReference>
<evidence type="ECO:0000256" key="11">
    <source>
        <dbReference type="PROSITE-ProRule" id="PRU00644"/>
    </source>
</evidence>
<comment type="similarity">
    <text evidence="2 12">Belongs to the indoleamine 2,3-dioxygenase family.</text>
</comment>
<name>A0A8H6FB11_9LECA</name>
<evidence type="ECO:0000259" key="14">
    <source>
        <dbReference type="PROSITE" id="PS51312"/>
    </source>
</evidence>
<dbReference type="InterPro" id="IPR000898">
    <property type="entry name" value="Indolamine_dOase"/>
</dbReference>
<dbReference type="PANTHER" id="PTHR28657">
    <property type="entry name" value="INDOLEAMINE 2,3-DIOXYGENASE"/>
    <property type="match status" value="1"/>
</dbReference>
<feature type="compositionally biased region" description="Pro residues" evidence="13">
    <location>
        <begin position="603"/>
        <end position="612"/>
    </location>
</feature>
<dbReference type="Pfam" id="PF05743">
    <property type="entry name" value="UEV"/>
    <property type="match status" value="1"/>
</dbReference>
<evidence type="ECO:0000256" key="9">
    <source>
        <dbReference type="ARBA" id="ARBA00023054"/>
    </source>
</evidence>
<evidence type="ECO:0000256" key="8">
    <source>
        <dbReference type="ARBA" id="ARBA00023004"/>
    </source>
</evidence>
<dbReference type="RefSeq" id="XP_037150718.1">
    <property type="nucleotide sequence ID" value="XM_037293065.1"/>
</dbReference>
<sequence length="1002" mass="110892">MLPPVPSLDHYGISEYGFLPNTFPLEILPDPYYRRWEAIVSNLQALLLSKRLRHVVDDLDIITASRLRSPAEWRRAYVLLSFITHAYIWGGDKPAERVPPSLSIPFIEVCRYLELPTVATYAGVCLWNFKPIFPDEPIDTLDNLSTLATFTGSLDESWFYLVSVAIEARGGPTIPLMLEAIEAARANDSRTVTECLHAFAERLDELGTLLTKMYENCDPHVFYHRIRPFLAGSKNMADAGLPNGVVFDTGAGNEPYRQYGGGSNAQSSLIQFFDIVLGVEHRPTGTQKSSDSSTESDTEGPTAPPSRHNFIHEMRSYMPGPHRQFLEHVSSVANIREYVEAHKSNRSLSIAYDACLAMVRALRDKHIQMVSRYIIVKSRESRSHSRSLSPRNAPNQPQPLNLANTHKTSKTEKPGSKKLRGTGGTSLIPFLKQARDETGEPAIDAWARRILSNGPAESGNMSPFAPLGKLGENVDGEMEIVGLAGVWKMDDTYENGQSSLLLNLRGTLPVSFRGTTYAFPISVWVPQEYPNVGPIGFVTPTKDMAVRPGQYVSGEGRIYHPYLAGWRDDRSNLNEFFSILQNIFAQEPPVIAKQNSASQQNGAPPPIPPLPPELGRSDNSVRQSQSPAGHQRPPPPPKPFDARGPPNAQVSTPTPLPPLPSRPEQQYIGPYLAQQNGYARAPPPMPRQAPQRGSSLQHDNDAHSEPNRASHYPNQQPWLDNVSPMRPGSRQNTFPSDQMSINQPRYSQQGPRPSPTGQYQKGYPPAYQDRVQRPPSQPSYQQPPPQSYQAQRHPPQQPPQSSKPKAPEDLLTSSFETALPAQPTNVAPPPIPPNPQKDALLSAFSETLTQQIHSSHTYNLSALPPLRAQQAALTQTLNAINREISQLNDLEALLSSNENILHQAMRDADKVLEDAKRRTVPNVDEVLVAPTVVAGQLYQSVAEEKAIEESRGVLGKALDKGRIGGGVWAKQTRSLAREEFLKKALIKKISRGMAISDEGMWT</sequence>
<evidence type="ECO:0000313" key="16">
    <source>
        <dbReference type="EMBL" id="KAF6221283.1"/>
    </source>
</evidence>
<feature type="domain" description="UEV" evidence="15">
    <location>
        <begin position="455"/>
        <end position="594"/>
    </location>
</feature>